<dbReference type="Pfam" id="PF05914">
    <property type="entry name" value="RIB43A"/>
    <property type="match status" value="1"/>
</dbReference>
<evidence type="ECO:0000256" key="7">
    <source>
        <dbReference type="ARBA" id="ARBA00023212"/>
    </source>
</evidence>
<evidence type="ECO:0000313" key="15">
    <source>
        <dbReference type="Proteomes" id="UP000663870"/>
    </source>
</evidence>
<feature type="coiled-coil region" evidence="10">
    <location>
        <begin position="192"/>
        <end position="234"/>
    </location>
</feature>
<keyword evidence="5 10" id="KW-0175">Coiled coil</keyword>
<dbReference type="EMBL" id="CAJNOT010000735">
    <property type="protein sequence ID" value="CAF1067703.1"/>
    <property type="molecule type" value="Genomic_DNA"/>
</dbReference>
<keyword evidence="3" id="KW-0963">Cytoplasm</keyword>
<comment type="subcellular location">
    <subcellularLocation>
        <location evidence="1">Cytoplasm</location>
        <location evidence="1">Cytoskeleton</location>
        <location evidence="1">Flagellum axoneme</location>
    </subcellularLocation>
</comment>
<keyword evidence="6" id="KW-0969">Cilium</keyword>
<evidence type="ECO:0000256" key="11">
    <source>
        <dbReference type="SAM" id="MobiDB-lite"/>
    </source>
</evidence>
<keyword evidence="15" id="KW-1185">Reference proteome</keyword>
<dbReference type="EMBL" id="CAJNOL010000835">
    <property type="protein sequence ID" value="CAF1214554.1"/>
    <property type="molecule type" value="Genomic_DNA"/>
</dbReference>
<evidence type="ECO:0008006" key="16">
    <source>
        <dbReference type="Google" id="ProtNLM"/>
    </source>
</evidence>
<evidence type="ECO:0000313" key="13">
    <source>
        <dbReference type="EMBL" id="CAF1214554.1"/>
    </source>
</evidence>
<comment type="caution">
    <text evidence="12">The sequence shown here is derived from an EMBL/GenBank/DDBJ whole genome shotgun (WGS) entry which is preliminary data.</text>
</comment>
<evidence type="ECO:0000256" key="1">
    <source>
        <dbReference type="ARBA" id="ARBA00004611"/>
    </source>
</evidence>
<gene>
    <name evidence="13" type="ORF">JXQ802_LOCUS25117</name>
    <name evidence="12" type="ORF">ZHD862_LOCUS15902</name>
</gene>
<dbReference type="AlphaFoldDB" id="A0A814LSG6"/>
<dbReference type="Proteomes" id="UP000663870">
    <property type="component" value="Unassembled WGS sequence"/>
</dbReference>
<evidence type="ECO:0000256" key="6">
    <source>
        <dbReference type="ARBA" id="ARBA00023069"/>
    </source>
</evidence>
<evidence type="ECO:0000256" key="3">
    <source>
        <dbReference type="ARBA" id="ARBA00022490"/>
    </source>
</evidence>
<dbReference type="PANTHER" id="PTHR14517:SF6">
    <property type="entry name" value="RE41410P"/>
    <property type="match status" value="1"/>
</dbReference>
<comment type="similarity">
    <text evidence="2">Belongs to the RIB43A family.</text>
</comment>
<evidence type="ECO:0000313" key="14">
    <source>
        <dbReference type="Proteomes" id="UP000663864"/>
    </source>
</evidence>
<evidence type="ECO:0000256" key="2">
    <source>
        <dbReference type="ARBA" id="ARBA00006875"/>
    </source>
</evidence>
<sequence>MYKLDIPLDLKETAAIERRRRAEKERQGRIFNAKYRQIGIDKEALNQQIEDRNWLEELEQKRANALAQDAIRNDKIAQLLERRQEYDERENNRAINEFRALHQQPPAQREWDLNDPDYLKKDMPARVSDDDPRCGLSSLQKFQGEDLNSCARKKYQQEQLREWSRMQQEDQQRAQQQQQAADHLFYAKQNELDQRSIELQQAEEDCRKAINESIKNYNDALYRETQERRALKKRQEEYDNFSEMANMITSDLLTENPDQAISQFGPHRIVPDRWKGMNEDQIRRIREEQQHQIEEKKRRNEEEQQHEDELNRRRIAEAKVGMIVEKNLERERRTFEHDLYNDNQRLANEQRNLKAYLDRVIYTNQPTAAYFMQFNTSSR</sequence>
<evidence type="ECO:0000256" key="4">
    <source>
        <dbReference type="ARBA" id="ARBA00022846"/>
    </source>
</evidence>
<comment type="subunit">
    <text evidence="9">Microtubule inner protein component of sperm flagellar doublet microtubules.</text>
</comment>
<proteinExistence type="inferred from homology"/>
<evidence type="ECO:0000256" key="8">
    <source>
        <dbReference type="ARBA" id="ARBA00023273"/>
    </source>
</evidence>
<dbReference type="Proteomes" id="UP000663864">
    <property type="component" value="Unassembled WGS sequence"/>
</dbReference>
<protein>
    <recommendedName>
        <fullName evidence="16">RIB43A-like with coiled-coils protein 2</fullName>
    </recommendedName>
</protein>
<feature type="region of interest" description="Disordered" evidence="11">
    <location>
        <begin position="289"/>
        <end position="312"/>
    </location>
</feature>
<name>A0A814LSG6_9BILA</name>
<keyword evidence="7" id="KW-0206">Cytoskeleton</keyword>
<evidence type="ECO:0000313" key="12">
    <source>
        <dbReference type="EMBL" id="CAF1067703.1"/>
    </source>
</evidence>
<dbReference type="InterPro" id="IPR008805">
    <property type="entry name" value="RIB43A"/>
</dbReference>
<evidence type="ECO:0000256" key="9">
    <source>
        <dbReference type="ARBA" id="ARBA00046435"/>
    </source>
</evidence>
<evidence type="ECO:0000256" key="10">
    <source>
        <dbReference type="SAM" id="Coils"/>
    </source>
</evidence>
<evidence type="ECO:0000256" key="5">
    <source>
        <dbReference type="ARBA" id="ARBA00023054"/>
    </source>
</evidence>
<reference evidence="12" key="1">
    <citation type="submission" date="2021-02" db="EMBL/GenBank/DDBJ databases">
        <authorList>
            <person name="Nowell W R."/>
        </authorList>
    </citation>
    <scope>NUCLEOTIDE SEQUENCE</scope>
</reference>
<keyword evidence="4" id="KW-0282">Flagellum</keyword>
<dbReference type="PANTHER" id="PTHR14517">
    <property type="entry name" value="RIB43A-RELATED"/>
    <property type="match status" value="1"/>
</dbReference>
<accession>A0A814LSG6</accession>
<organism evidence="12 14">
    <name type="scientific">Rotaria sordida</name>
    <dbReference type="NCBI Taxonomy" id="392033"/>
    <lineage>
        <taxon>Eukaryota</taxon>
        <taxon>Metazoa</taxon>
        <taxon>Spiralia</taxon>
        <taxon>Gnathifera</taxon>
        <taxon>Rotifera</taxon>
        <taxon>Eurotatoria</taxon>
        <taxon>Bdelloidea</taxon>
        <taxon>Philodinida</taxon>
        <taxon>Philodinidae</taxon>
        <taxon>Rotaria</taxon>
    </lineage>
</organism>
<keyword evidence="8" id="KW-0966">Cell projection</keyword>